<reference evidence="2" key="1">
    <citation type="journal article" date="2019" name="Int. J. Syst. Evol. Microbiol.">
        <title>The Global Catalogue of Microorganisms (GCM) 10K type strain sequencing project: providing services to taxonomists for standard genome sequencing and annotation.</title>
        <authorList>
            <consortium name="The Broad Institute Genomics Platform"/>
            <consortium name="The Broad Institute Genome Sequencing Center for Infectious Disease"/>
            <person name="Wu L."/>
            <person name="Ma J."/>
        </authorList>
    </citation>
    <scope>NUCLEOTIDE SEQUENCE [LARGE SCALE GENOMIC DNA]</scope>
    <source>
        <strain evidence="2">KCTC 52298</strain>
    </source>
</reference>
<accession>A0ABW5L843</accession>
<evidence type="ECO:0008006" key="3">
    <source>
        <dbReference type="Google" id="ProtNLM"/>
    </source>
</evidence>
<sequence>MIQDFKKYTAKQVIQAIKDNIQESRREWLIWIMEGEGIEAGFVREGHFLQYCNAIDYSGSRGLVKLETV</sequence>
<comment type="caution">
    <text evidence="1">The sequence shown here is derived from an EMBL/GenBank/DDBJ whole genome shotgun (WGS) entry which is preliminary data.</text>
</comment>
<keyword evidence="2" id="KW-1185">Reference proteome</keyword>
<name>A0ABW5L843_9SPHI</name>
<evidence type="ECO:0000313" key="2">
    <source>
        <dbReference type="Proteomes" id="UP001597440"/>
    </source>
</evidence>
<dbReference type="EMBL" id="JBHULD010000025">
    <property type="protein sequence ID" value="MFD2557194.1"/>
    <property type="molecule type" value="Genomic_DNA"/>
</dbReference>
<organism evidence="1 2">
    <name type="scientific">Sphingobacterium tabacisoli</name>
    <dbReference type="NCBI Taxonomy" id="2044855"/>
    <lineage>
        <taxon>Bacteria</taxon>
        <taxon>Pseudomonadati</taxon>
        <taxon>Bacteroidota</taxon>
        <taxon>Sphingobacteriia</taxon>
        <taxon>Sphingobacteriales</taxon>
        <taxon>Sphingobacteriaceae</taxon>
        <taxon>Sphingobacterium</taxon>
    </lineage>
</organism>
<evidence type="ECO:0000313" key="1">
    <source>
        <dbReference type="EMBL" id="MFD2557194.1"/>
    </source>
</evidence>
<gene>
    <name evidence="1" type="ORF">ACFSQW_22575</name>
</gene>
<proteinExistence type="predicted"/>
<dbReference type="RefSeq" id="WP_210354429.1">
    <property type="nucleotide sequence ID" value="NZ_JAEQMU010000002.1"/>
</dbReference>
<protein>
    <recommendedName>
        <fullName evidence="3">Phage protein</fullName>
    </recommendedName>
</protein>
<dbReference type="Proteomes" id="UP001597440">
    <property type="component" value="Unassembled WGS sequence"/>
</dbReference>